<dbReference type="EMBL" id="GL891305">
    <property type="protein sequence ID" value="EGO56915.1"/>
    <property type="molecule type" value="Genomic_DNA"/>
</dbReference>
<organism evidence="2 3">
    <name type="scientific">Neurospora tetrasperma (strain FGSC 2508 / ATCC MYA-4615 / P0657)</name>
    <dbReference type="NCBI Taxonomy" id="510951"/>
    <lineage>
        <taxon>Eukaryota</taxon>
        <taxon>Fungi</taxon>
        <taxon>Dikarya</taxon>
        <taxon>Ascomycota</taxon>
        <taxon>Pezizomycotina</taxon>
        <taxon>Sordariomycetes</taxon>
        <taxon>Sordariomycetidae</taxon>
        <taxon>Sordariales</taxon>
        <taxon>Sordariaceae</taxon>
        <taxon>Neurospora</taxon>
    </lineage>
</organism>
<dbReference type="InterPro" id="IPR039057">
    <property type="entry name" value="Spo22/ZIP4"/>
</dbReference>
<dbReference type="GO" id="GO:0051321">
    <property type="term" value="P:meiotic cell cycle"/>
    <property type="evidence" value="ECO:0007669"/>
    <property type="project" value="UniProtKB-KW"/>
</dbReference>
<evidence type="ECO:0008006" key="4">
    <source>
        <dbReference type="Google" id="ProtNLM"/>
    </source>
</evidence>
<protein>
    <recommendedName>
        <fullName evidence="4">Protein ZIP4 homolog</fullName>
    </recommendedName>
</protein>
<accession>F8MRL4</accession>
<keyword evidence="1" id="KW-0469">Meiosis</keyword>
<dbReference type="Pfam" id="PF08631">
    <property type="entry name" value="SPO22"/>
    <property type="match status" value="1"/>
</dbReference>
<name>F8MRL4_NEUT8</name>
<dbReference type="RefSeq" id="XP_009852459.1">
    <property type="nucleotide sequence ID" value="XM_009854157.1"/>
</dbReference>
<dbReference type="KEGG" id="nte:NEUTE1DRAFT102168"/>
<sequence length="954" mass="108788">MPIPTRNKDVSQSANKTDKHIEAALDFVRHLYKILSSDPSDAPATDQLVEEINQHVKKLHNHTHKHGAGVSGHPEIDQQGTRLWNICTRLRRDCEPTNKRLKRLHLHGRVLAFHLLVVANPIKTSKAQDLIYVVKLALKAARDCVESSEFELATRVLQKAADYKSQLQDLASGLPKEEVDECNCLEVEYLIMRTALSWADNHVDVAEHMYTKAERLRQYLTPEYAEKLADVLYEIGKSLASRNDFPLAKKWFQRANEIINTPNLEHLSREGLELRLAILQALVSALLATGASADLDKATKLVEYIESEMGNRPVVSLLKLEVLRKTPAEIFDDDAYADVLRRLIKDFNSSDAGFKLIIHHIRKLHDKSPGAACAVLDDFTLSLRGVDENVWMEKAVITRMWMITSQRDTNETIDTVRGVLSNLTRPLSAEAAVAAQALIWKKLESNYSQRQYDIAENWCRLSLHHIFQNCGPGNVAKLERKLLLCALARNEMGAAISVVHNLSKQSWGEPMTAYLAFKVAIRCEDRNLAEQCIHIIGQAPEHVDFLGACIAESHKKGDIFCAIAALKKLQENYEYKDPSPIHLPALFRCLIRLLNILAEKPDERQGDFISDLCRQFDIGKPRFIQITFALLLTASVVYTLERQSNDPQTPKLFTIDELEWFSRNAYNLALKHTTSWDLRCVVRLLTACVNIINHFPSDMRSQVEVTLKALFSRFIIASALVSFARTQDNVKEQLEDYQLMRKHVSAFDRLVPEYLSRLDEQSREDMVRKHATLLTFDFEAAVALGQWDDLGGIVQRAVPCRSAVAFQTMADSLLRAQVPGQVLYSTMRKLVNEIWDLESFDAVKLAKYTRCLFQATLPLDDTLAMKLLQEACRKARELHESDARWPEEELEWMAATAFNHAIDLYGAYERDRAKKWGSTAINLAHYCPDKSFERMLQDRFMRLSFEDDERNRGR</sequence>
<evidence type="ECO:0000256" key="1">
    <source>
        <dbReference type="ARBA" id="ARBA00023254"/>
    </source>
</evidence>
<evidence type="ECO:0000313" key="2">
    <source>
        <dbReference type="EMBL" id="EGO56915.1"/>
    </source>
</evidence>
<dbReference type="GO" id="GO:0090173">
    <property type="term" value="P:regulation of synaptonemal complex assembly"/>
    <property type="evidence" value="ECO:0007669"/>
    <property type="project" value="InterPro"/>
</dbReference>
<proteinExistence type="predicted"/>
<dbReference type="OrthoDB" id="65716at2759"/>
<dbReference type="VEuPathDB" id="FungiDB:NEUTE1DRAFT_102168"/>
<keyword evidence="3" id="KW-1185">Reference proteome</keyword>
<dbReference type="PANTHER" id="PTHR40375">
    <property type="entry name" value="SPORULATION-SPECIFIC PROTEIN 22"/>
    <property type="match status" value="1"/>
</dbReference>
<dbReference type="HOGENOM" id="CLU_001453_0_0_1"/>
<dbReference type="GeneID" id="20821873"/>
<dbReference type="AlphaFoldDB" id="F8MRL4"/>
<reference evidence="3" key="1">
    <citation type="journal article" date="2011" name="Genetics">
        <title>Massive changes in genome architecture accompany the transition to self-fertility in the filamentous fungus Neurospora tetrasperma.</title>
        <authorList>
            <person name="Ellison C.E."/>
            <person name="Stajich J.E."/>
            <person name="Jacobson D.J."/>
            <person name="Natvig D.O."/>
            <person name="Lapidus A."/>
            <person name="Foster B."/>
            <person name="Aerts A."/>
            <person name="Riley R."/>
            <person name="Lindquist E.A."/>
            <person name="Grigoriev I.V."/>
            <person name="Taylor J.W."/>
        </authorList>
    </citation>
    <scope>NUCLEOTIDE SEQUENCE [LARGE SCALE GENOMIC DNA]</scope>
    <source>
        <strain evidence="3">FGSC 2508 / P0657</strain>
    </source>
</reference>
<evidence type="ECO:0000313" key="3">
    <source>
        <dbReference type="Proteomes" id="UP000008065"/>
    </source>
</evidence>
<gene>
    <name evidence="2" type="ORF">NEUTE1DRAFT_102168</name>
</gene>
<dbReference type="Proteomes" id="UP000008065">
    <property type="component" value="Unassembled WGS sequence"/>
</dbReference>
<dbReference type="InterPro" id="IPR013940">
    <property type="entry name" value="Spo22/ZIP4/TEX11"/>
</dbReference>
<dbReference type="PANTHER" id="PTHR40375:SF2">
    <property type="entry name" value="SPORULATION-SPECIFIC PROTEIN 22"/>
    <property type="match status" value="1"/>
</dbReference>